<dbReference type="EMBL" id="AHON02000013">
    <property type="protein sequence ID" value="EKO35422.1"/>
    <property type="molecule type" value="Genomic_DNA"/>
</dbReference>
<dbReference type="AlphaFoldDB" id="A0A0E2BKF1"/>
<sequence>MWNPFVSKNAQFSKPSEIREDSMIHSASGMGTDMDKMLGFTPNEKDELTPKLSLLWWKTLWLSRRIVNCVAEDALRNGFRIETNFDRLENNNEGLKNLSTNLSRIIMNRIEELEIKQTLINALRYKRIYSNGSLIYYIIDSDVPQKSEILKNPIPTDFNKLVSVNAIEAGDFSLEWPSDDPLSADYNKPKFFIRETEINSSRLRWLVKDFSRKNKTGRSDLDDCWEAVKSHNIASWSVSTLLFEMAVKIFKSPEVGKSLSGQKLSEFLQRLKLAVSTQSVMALNTGESFEKKIMQVNGLKEIFDWLTDNVSMASEIPQARLKGAAHGVLASGEYDKQSYFEKVAKEQTNTLDAPLNDTISLIIREKQGPVRMALGSKADSLIPLLDWEVKWNPLWELSPKDQIEIDLKRSQRDQIDIEAGLITAVEARKLNPRFSSLEPLIAGSKF</sequence>
<keyword evidence="3" id="KW-1185">Reference proteome</keyword>
<dbReference type="Proteomes" id="UP000006329">
    <property type="component" value="Unassembled WGS sequence"/>
</dbReference>
<comment type="caution">
    <text evidence="2">The sequence shown here is derived from an EMBL/GenBank/DDBJ whole genome shotgun (WGS) entry which is preliminary data.</text>
</comment>
<feature type="domain" description="Anti-CBASS protein Acb1-like N-terminal" evidence="1">
    <location>
        <begin position="56"/>
        <end position="414"/>
    </location>
</feature>
<protein>
    <submittedName>
        <fullName evidence="2">TIGR01555 family protein</fullName>
    </submittedName>
</protein>
<proteinExistence type="predicted"/>
<organism evidence="2 3">
    <name type="scientific">Leptospira santarosai str. MOR084</name>
    <dbReference type="NCBI Taxonomy" id="1049984"/>
    <lineage>
        <taxon>Bacteria</taxon>
        <taxon>Pseudomonadati</taxon>
        <taxon>Spirochaetota</taxon>
        <taxon>Spirochaetia</taxon>
        <taxon>Leptospirales</taxon>
        <taxon>Leptospiraceae</taxon>
        <taxon>Leptospira</taxon>
    </lineage>
</organism>
<reference evidence="2" key="1">
    <citation type="submission" date="2012-10" db="EMBL/GenBank/DDBJ databases">
        <authorList>
            <person name="Harkins D.M."/>
            <person name="Durkin A.S."/>
            <person name="Brinkac L.M."/>
            <person name="Haft D.H."/>
            <person name="Selengut J.D."/>
            <person name="Sanka R."/>
            <person name="DePew J."/>
            <person name="Purushe J."/>
            <person name="Matthias M.A."/>
            <person name="Vinetz J.M."/>
            <person name="Sutton G.G."/>
            <person name="Nierman W.C."/>
            <person name="Fouts D.E."/>
        </authorList>
    </citation>
    <scope>NUCLEOTIDE SEQUENCE [LARGE SCALE GENOMIC DNA]</scope>
    <source>
        <strain evidence="2">MOR084</strain>
    </source>
</reference>
<evidence type="ECO:0000313" key="2">
    <source>
        <dbReference type="EMBL" id="EKO35422.1"/>
    </source>
</evidence>
<accession>A0A0E2BKF1</accession>
<dbReference type="InterPro" id="IPR024459">
    <property type="entry name" value="Acb1-like_N"/>
</dbReference>
<gene>
    <name evidence="2" type="ORF">LEP1GSC179_1212</name>
</gene>
<dbReference type="Pfam" id="PF06381">
    <property type="entry name" value="Phage_portal_3"/>
    <property type="match status" value="1"/>
</dbReference>
<dbReference type="RefSeq" id="WP_004478355.1">
    <property type="nucleotide sequence ID" value="NZ_AHON02000013.1"/>
</dbReference>
<name>A0A0E2BKF1_9LEPT</name>
<evidence type="ECO:0000259" key="1">
    <source>
        <dbReference type="Pfam" id="PF06381"/>
    </source>
</evidence>
<evidence type="ECO:0000313" key="3">
    <source>
        <dbReference type="Proteomes" id="UP000006329"/>
    </source>
</evidence>